<feature type="compositionally biased region" description="Polar residues" evidence="1">
    <location>
        <begin position="48"/>
        <end position="57"/>
    </location>
</feature>
<dbReference type="EMBL" id="ADBV01004631">
    <property type="protein sequence ID" value="EJW80298.1"/>
    <property type="molecule type" value="Genomic_DNA"/>
</dbReference>
<reference evidence="3" key="1">
    <citation type="submission" date="2012-08" db="EMBL/GenBank/DDBJ databases">
        <title>The Genome Sequence of Wuchereria bancrofti.</title>
        <authorList>
            <person name="Nutman T.B."/>
            <person name="Fink D.L."/>
            <person name="Russ C."/>
            <person name="Young S."/>
            <person name="Zeng Q."/>
            <person name="Koehrsen M."/>
            <person name="Alvarado L."/>
            <person name="Berlin A."/>
            <person name="Chapman S.B."/>
            <person name="Chen Z."/>
            <person name="Freedman E."/>
            <person name="Gellesch M."/>
            <person name="Goldberg J."/>
            <person name="Griggs A."/>
            <person name="Gujja S."/>
            <person name="Heilman E.R."/>
            <person name="Heiman D."/>
            <person name="Hepburn T."/>
            <person name="Howarth C."/>
            <person name="Jen D."/>
            <person name="Larson L."/>
            <person name="Lewis B."/>
            <person name="Mehta T."/>
            <person name="Park D."/>
            <person name="Pearson M."/>
            <person name="Roberts A."/>
            <person name="Saif S."/>
            <person name="Shea T."/>
            <person name="Shenoy N."/>
            <person name="Sisk P."/>
            <person name="Stolte C."/>
            <person name="Sykes S."/>
            <person name="Walk T."/>
            <person name="White J."/>
            <person name="Yandava C."/>
            <person name="Haas B."/>
            <person name="Henn M.R."/>
            <person name="Nusbaum C."/>
            <person name="Birren B."/>
        </authorList>
    </citation>
    <scope>NUCLEOTIDE SEQUENCE [LARGE SCALE GENOMIC DNA]</scope>
    <source>
        <strain evidence="3">NA</strain>
    </source>
</reference>
<accession>J9EDM6</accession>
<protein>
    <submittedName>
        <fullName evidence="2">Uncharacterized protein</fullName>
    </submittedName>
</protein>
<evidence type="ECO:0000313" key="3">
    <source>
        <dbReference type="Proteomes" id="UP000004810"/>
    </source>
</evidence>
<dbReference type="Proteomes" id="UP000004810">
    <property type="component" value="Unassembled WGS sequence"/>
</dbReference>
<feature type="region of interest" description="Disordered" evidence="1">
    <location>
        <begin position="1"/>
        <end position="60"/>
    </location>
</feature>
<evidence type="ECO:0000256" key="1">
    <source>
        <dbReference type="SAM" id="MobiDB-lite"/>
    </source>
</evidence>
<comment type="caution">
    <text evidence="2">The sequence shown here is derived from an EMBL/GenBank/DDBJ whole genome shotgun (WGS) entry which is preliminary data.</text>
</comment>
<feature type="compositionally biased region" description="Basic and acidic residues" evidence="1">
    <location>
        <begin position="87"/>
        <end position="119"/>
    </location>
</feature>
<organism evidence="2 3">
    <name type="scientific">Wuchereria bancrofti</name>
    <dbReference type="NCBI Taxonomy" id="6293"/>
    <lineage>
        <taxon>Eukaryota</taxon>
        <taxon>Metazoa</taxon>
        <taxon>Ecdysozoa</taxon>
        <taxon>Nematoda</taxon>
        <taxon>Chromadorea</taxon>
        <taxon>Rhabditida</taxon>
        <taxon>Spirurina</taxon>
        <taxon>Spiruromorpha</taxon>
        <taxon>Filarioidea</taxon>
        <taxon>Onchocercidae</taxon>
        <taxon>Wuchereria</taxon>
    </lineage>
</organism>
<sequence>MRSAETSGGAIGSSSGASAGINGYGPRATASTSFSTRRAENERGAGSGRTTAFSSHNWPDDLIDIVNEPMGQTLDRMKKYSNSLSQVDRDGTEEGGPIRERVEERYQRSYKEEYTTGRR</sequence>
<evidence type="ECO:0000313" key="2">
    <source>
        <dbReference type="EMBL" id="EJW80298.1"/>
    </source>
</evidence>
<gene>
    <name evidence="2" type="ORF">WUBG_08791</name>
</gene>
<proteinExistence type="predicted"/>
<dbReference type="AlphaFoldDB" id="J9EDM6"/>
<name>J9EDM6_WUCBA</name>
<feature type="region of interest" description="Disordered" evidence="1">
    <location>
        <begin position="82"/>
        <end position="119"/>
    </location>
</feature>
<feature type="compositionally biased region" description="Low complexity" evidence="1">
    <location>
        <begin position="12"/>
        <end position="21"/>
    </location>
</feature>